<dbReference type="Pfam" id="PF13568">
    <property type="entry name" value="OMP_b-brl_2"/>
    <property type="match status" value="1"/>
</dbReference>
<dbReference type="InterPro" id="IPR011250">
    <property type="entry name" value="OMP/PagP_B-barrel"/>
</dbReference>
<feature type="chain" id="PRO_5008392099" description="Outer membrane protein beta-barrel domain-containing protein" evidence="1">
    <location>
        <begin position="21"/>
        <end position="192"/>
    </location>
</feature>
<accession>A0A1A9LDD7</accession>
<dbReference type="RefSeq" id="WP_068761946.1">
    <property type="nucleotide sequence ID" value="NZ_LXIE01000020.1"/>
</dbReference>
<feature type="domain" description="Outer membrane protein beta-barrel" evidence="2">
    <location>
        <begin position="19"/>
        <end position="169"/>
    </location>
</feature>
<gene>
    <name evidence="3" type="ORF">A7A78_12610</name>
</gene>
<protein>
    <recommendedName>
        <fullName evidence="2">Outer membrane protein beta-barrel domain-containing protein</fullName>
    </recommendedName>
</protein>
<keyword evidence="1" id="KW-0732">Signal</keyword>
<comment type="caution">
    <text evidence="3">The sequence shown here is derived from an EMBL/GenBank/DDBJ whole genome shotgun (WGS) entry which is preliminary data.</text>
</comment>
<keyword evidence="4" id="KW-1185">Reference proteome</keyword>
<organism evidence="3 4">
    <name type="scientific">Aequorivita soesokkakensis</name>
    <dbReference type="NCBI Taxonomy" id="1385699"/>
    <lineage>
        <taxon>Bacteria</taxon>
        <taxon>Pseudomonadati</taxon>
        <taxon>Bacteroidota</taxon>
        <taxon>Flavobacteriia</taxon>
        <taxon>Flavobacteriales</taxon>
        <taxon>Flavobacteriaceae</taxon>
        <taxon>Aequorivita</taxon>
    </lineage>
</organism>
<evidence type="ECO:0000256" key="1">
    <source>
        <dbReference type="SAM" id="SignalP"/>
    </source>
</evidence>
<reference evidence="3 4" key="1">
    <citation type="submission" date="2016-05" db="EMBL/GenBank/DDBJ databases">
        <title>Genome sequencing of Vitellibacter soesokkakensis RSSK-12.</title>
        <authorList>
            <person name="Thevarajoo S."/>
            <person name="Selvaratnam C."/>
            <person name="Goh K.M."/>
            <person name="Chan K.-G."/>
            <person name="Chong C.S."/>
        </authorList>
    </citation>
    <scope>NUCLEOTIDE SEQUENCE [LARGE SCALE GENOMIC DNA]</scope>
    <source>
        <strain evidence="3 4">RSSK-12</strain>
    </source>
</reference>
<dbReference type="SUPFAM" id="SSF56925">
    <property type="entry name" value="OMPA-like"/>
    <property type="match status" value="1"/>
</dbReference>
<feature type="signal peptide" evidence="1">
    <location>
        <begin position="1"/>
        <end position="20"/>
    </location>
</feature>
<proteinExistence type="predicted"/>
<evidence type="ECO:0000259" key="2">
    <source>
        <dbReference type="Pfam" id="PF13568"/>
    </source>
</evidence>
<evidence type="ECO:0000313" key="4">
    <source>
        <dbReference type="Proteomes" id="UP000077552"/>
    </source>
</evidence>
<name>A0A1A9LDD7_9FLAO</name>
<dbReference type="STRING" id="1385699.A7A78_12610"/>
<sequence>MKKILLFIAIATLTVTVSQAQDFRFGAKAGVNFASVNGDDADDVDGRAGIHVGGVARIGLSEMIALQPELVFSSQGYKVNFPGEDGKVILNYINLPVMVDLTLAEGFSLQGGPQVGFNITADAKYDGDTEDIEDIQTIDFGVGLGAQYILPMNLFFQARYVIGVTNVFEEIGGEQIEAKNSVISLSVGYFFN</sequence>
<dbReference type="Proteomes" id="UP000077552">
    <property type="component" value="Unassembled WGS sequence"/>
</dbReference>
<dbReference type="AlphaFoldDB" id="A0A1A9LDD7"/>
<evidence type="ECO:0000313" key="3">
    <source>
        <dbReference type="EMBL" id="OAD91290.1"/>
    </source>
</evidence>
<dbReference type="EMBL" id="LXIE01000020">
    <property type="protein sequence ID" value="OAD91290.1"/>
    <property type="molecule type" value="Genomic_DNA"/>
</dbReference>
<dbReference type="InterPro" id="IPR025665">
    <property type="entry name" value="Beta-barrel_OMP_2"/>
</dbReference>